<comment type="caution">
    <text evidence="1">The sequence shown here is derived from an EMBL/GenBank/DDBJ whole genome shotgun (WGS) entry which is preliminary data.</text>
</comment>
<dbReference type="RefSeq" id="WP_344038772.1">
    <property type="nucleotide sequence ID" value="NZ_BAAAKE010000013.1"/>
</dbReference>
<protein>
    <submittedName>
        <fullName evidence="1">Uncharacterized protein</fullName>
    </submittedName>
</protein>
<keyword evidence="2" id="KW-1185">Reference proteome</keyword>
<sequence length="74" mass="8609">MTVTDVRRTGDELVVATIEYRLNGQVWTQTTPDYELDDARLAFCLREAGLELDAFLTEDHSWVRARPRPHHQQP</sequence>
<name>A0ABV9YA14_9PSEU</name>
<reference evidence="2" key="1">
    <citation type="journal article" date="2019" name="Int. J. Syst. Evol. Microbiol.">
        <title>The Global Catalogue of Microorganisms (GCM) 10K type strain sequencing project: providing services to taxonomists for standard genome sequencing and annotation.</title>
        <authorList>
            <consortium name="The Broad Institute Genomics Platform"/>
            <consortium name="The Broad Institute Genome Sequencing Center for Infectious Disease"/>
            <person name="Wu L."/>
            <person name="Ma J."/>
        </authorList>
    </citation>
    <scope>NUCLEOTIDE SEQUENCE [LARGE SCALE GENOMIC DNA]</scope>
    <source>
        <strain evidence="2">KCTC 12848</strain>
    </source>
</reference>
<gene>
    <name evidence="1" type="ORF">ACFPFM_33610</name>
</gene>
<evidence type="ECO:0000313" key="2">
    <source>
        <dbReference type="Proteomes" id="UP001595833"/>
    </source>
</evidence>
<dbReference type="EMBL" id="JBHSJB010000033">
    <property type="protein sequence ID" value="MFC5058674.1"/>
    <property type="molecule type" value="Genomic_DNA"/>
</dbReference>
<dbReference type="Proteomes" id="UP001595833">
    <property type="component" value="Unassembled WGS sequence"/>
</dbReference>
<proteinExistence type="predicted"/>
<accession>A0ABV9YA14</accession>
<evidence type="ECO:0000313" key="1">
    <source>
        <dbReference type="EMBL" id="MFC5058674.1"/>
    </source>
</evidence>
<organism evidence="1 2">
    <name type="scientific">Saccharothrix xinjiangensis</name>
    <dbReference type="NCBI Taxonomy" id="204798"/>
    <lineage>
        <taxon>Bacteria</taxon>
        <taxon>Bacillati</taxon>
        <taxon>Actinomycetota</taxon>
        <taxon>Actinomycetes</taxon>
        <taxon>Pseudonocardiales</taxon>
        <taxon>Pseudonocardiaceae</taxon>
        <taxon>Saccharothrix</taxon>
    </lineage>
</organism>